<keyword evidence="5" id="KW-0687">Ribonucleoprotein</keyword>
<reference evidence="11" key="1">
    <citation type="submission" date="2016-06" db="UniProtKB">
        <authorList>
            <consortium name="WormBaseParasite"/>
        </authorList>
    </citation>
    <scope>IDENTIFICATION</scope>
</reference>
<evidence type="ECO:0000256" key="9">
    <source>
        <dbReference type="SAM" id="MobiDB-lite"/>
    </source>
</evidence>
<evidence type="ECO:0000256" key="1">
    <source>
        <dbReference type="ARBA" id="ARBA00004173"/>
    </source>
</evidence>
<feature type="region of interest" description="Disordered" evidence="9">
    <location>
        <begin position="343"/>
        <end position="367"/>
    </location>
</feature>
<evidence type="ECO:0000256" key="3">
    <source>
        <dbReference type="ARBA" id="ARBA00022980"/>
    </source>
</evidence>
<evidence type="ECO:0000256" key="5">
    <source>
        <dbReference type="ARBA" id="ARBA00023274"/>
    </source>
</evidence>
<dbReference type="WBParaSite" id="SSLN_0001158801-mRNA-1">
    <property type="protein sequence ID" value="SSLN_0001158801-mRNA-1"/>
    <property type="gene ID" value="SSLN_0001158801"/>
</dbReference>
<feature type="domain" description="Tim44-like" evidence="10">
    <location>
        <begin position="120"/>
        <end position="270"/>
    </location>
</feature>
<organism evidence="11">
    <name type="scientific">Schistocephalus solidus</name>
    <name type="common">Tapeworm</name>
    <dbReference type="NCBI Taxonomy" id="70667"/>
    <lineage>
        <taxon>Eukaryota</taxon>
        <taxon>Metazoa</taxon>
        <taxon>Spiralia</taxon>
        <taxon>Lophotrochozoa</taxon>
        <taxon>Platyhelminthes</taxon>
        <taxon>Cestoda</taxon>
        <taxon>Eucestoda</taxon>
        <taxon>Diphyllobothriidea</taxon>
        <taxon>Diphyllobothriidae</taxon>
        <taxon>Schistocephalus</taxon>
    </lineage>
</organism>
<dbReference type="AlphaFoldDB" id="A0A183T3W3"/>
<dbReference type="SUPFAM" id="SSF54427">
    <property type="entry name" value="NTF2-like"/>
    <property type="match status" value="1"/>
</dbReference>
<dbReference type="InterPro" id="IPR007379">
    <property type="entry name" value="Tim44-like_dom"/>
</dbReference>
<proteinExistence type="inferred from homology"/>
<dbReference type="GO" id="GO:0005840">
    <property type="term" value="C:ribosome"/>
    <property type="evidence" value="ECO:0007669"/>
    <property type="project" value="UniProtKB-KW"/>
</dbReference>
<evidence type="ECO:0000256" key="6">
    <source>
        <dbReference type="ARBA" id="ARBA00038073"/>
    </source>
</evidence>
<protein>
    <recommendedName>
        <fullName evidence="7">Large ribosomal subunit protein mL45</fullName>
    </recommendedName>
    <alternativeName>
        <fullName evidence="8">39S ribosomal protein L45, mitochondrial</fullName>
    </alternativeName>
</protein>
<dbReference type="GO" id="GO:1990904">
    <property type="term" value="C:ribonucleoprotein complex"/>
    <property type="evidence" value="ECO:0007669"/>
    <property type="project" value="UniProtKB-KW"/>
</dbReference>
<dbReference type="PANTHER" id="PTHR28554">
    <property type="entry name" value="39S RIBOSOMAL PROTEIN L45, MITOCHONDRIAL"/>
    <property type="match status" value="1"/>
</dbReference>
<keyword evidence="4" id="KW-0496">Mitochondrion</keyword>
<evidence type="ECO:0000256" key="7">
    <source>
        <dbReference type="ARBA" id="ARBA00039448"/>
    </source>
</evidence>
<evidence type="ECO:0000313" key="11">
    <source>
        <dbReference type="WBParaSite" id="SSLN_0001158801-mRNA-1"/>
    </source>
</evidence>
<keyword evidence="3" id="KW-0689">Ribosomal protein</keyword>
<evidence type="ECO:0000259" key="10">
    <source>
        <dbReference type="SMART" id="SM00978"/>
    </source>
</evidence>
<dbReference type="InterPro" id="IPR051975">
    <property type="entry name" value="mtLSU_mL45"/>
</dbReference>
<dbReference type="Gene3D" id="3.10.450.240">
    <property type="match status" value="1"/>
</dbReference>
<dbReference type="InterPro" id="IPR032710">
    <property type="entry name" value="NTF2-like_dom_sf"/>
</dbReference>
<evidence type="ECO:0000256" key="4">
    <source>
        <dbReference type="ARBA" id="ARBA00023128"/>
    </source>
</evidence>
<dbReference type="Pfam" id="PF04280">
    <property type="entry name" value="Tim44"/>
    <property type="match status" value="1"/>
</dbReference>
<dbReference type="GO" id="GO:0005739">
    <property type="term" value="C:mitochondrion"/>
    <property type="evidence" value="ECO:0007669"/>
    <property type="project" value="UniProtKB-SubCell"/>
</dbReference>
<dbReference type="PANTHER" id="PTHR28554:SF1">
    <property type="entry name" value="LARGE RIBOSOMAL SUBUNIT PROTEIN ML45"/>
    <property type="match status" value="1"/>
</dbReference>
<comment type="similarity">
    <text evidence="6">Belongs to the mitochondrion-specific ribosomal protein mL45 family.</text>
</comment>
<comment type="subcellular location">
    <subcellularLocation>
        <location evidence="1">Mitochondrion</location>
    </subcellularLocation>
</comment>
<keyword evidence="2" id="KW-0809">Transit peptide</keyword>
<accession>A0A183T3W3</accession>
<dbReference type="SMART" id="SM00978">
    <property type="entry name" value="Tim44"/>
    <property type="match status" value="1"/>
</dbReference>
<evidence type="ECO:0000256" key="2">
    <source>
        <dbReference type="ARBA" id="ARBA00022946"/>
    </source>
</evidence>
<sequence length="397" mass="45086">LLRVSTICLEPVRHIRHKPWIPKFRLIRQMQPWVRPFDPDLLFLGGKTGPERTTASEIREQLKRNGLMPPLIFQDRPINITHSGRIFDEYVPPEGDGKASILSAEGLSEKKDLLSKKAKSMRAMRRISKHQPTFNTAAFPSEADAIYKEANILLPKYFDNESRLLELLTEKAFVEMTDGLRLRTLEWQFKGSLEPPRVVSMRTEEAIGKDNIFAQVTVRFLTQQVLAIYDRFGRLLFGHPTSAVDVLEYIVFENHITDAFGQWRIHGKIVPPWARVMTAPNRTHKLLPASNKMTADSEGQLNTTEPHLGDDEAVICPTIGIAHRLGYQHVLSISPPDENIVQQTTAPRPRVHPSGLLPRRKAEEGVGQQEMVFRTRAQKKEAVTMHTYVAKDATGKT</sequence>
<name>A0A183T3W3_SCHSO</name>
<evidence type="ECO:0000256" key="8">
    <source>
        <dbReference type="ARBA" id="ARBA00043031"/>
    </source>
</evidence>